<dbReference type="EMBL" id="BAAAQN010000079">
    <property type="protein sequence ID" value="GAA2060609.1"/>
    <property type="molecule type" value="Genomic_DNA"/>
</dbReference>
<evidence type="ECO:0000313" key="5">
    <source>
        <dbReference type="EMBL" id="GAA2060609.1"/>
    </source>
</evidence>
<dbReference type="Gene3D" id="3.40.50.2000">
    <property type="entry name" value="Glycogen Phosphorylase B"/>
    <property type="match status" value="1"/>
</dbReference>
<dbReference type="PANTHER" id="PTHR43025">
    <property type="entry name" value="MONOGALACTOSYLDIACYLGLYCEROL SYNTHASE"/>
    <property type="match status" value="1"/>
</dbReference>
<protein>
    <recommendedName>
        <fullName evidence="4">Diacylglycerol glucosyltransferase N-terminal domain-containing protein</fullName>
    </recommendedName>
</protein>
<dbReference type="InterPro" id="IPR050519">
    <property type="entry name" value="Glycosyltransf_28_UgtP"/>
</dbReference>
<accession>A0ABP5H1S3</accession>
<feature type="domain" description="Diacylglycerol glucosyltransferase N-terminal" evidence="4">
    <location>
        <begin position="15"/>
        <end position="160"/>
    </location>
</feature>
<keyword evidence="6" id="KW-1185">Reference proteome</keyword>
<reference evidence="6" key="1">
    <citation type="journal article" date="2019" name="Int. J. Syst. Evol. Microbiol.">
        <title>The Global Catalogue of Microorganisms (GCM) 10K type strain sequencing project: providing services to taxonomists for standard genome sequencing and annotation.</title>
        <authorList>
            <consortium name="The Broad Institute Genomics Platform"/>
            <consortium name="The Broad Institute Genome Sequencing Center for Infectious Disease"/>
            <person name="Wu L."/>
            <person name="Ma J."/>
        </authorList>
    </citation>
    <scope>NUCLEOTIDE SEQUENCE [LARGE SCALE GENOMIC DNA]</scope>
    <source>
        <strain evidence="6">JCM 16014</strain>
    </source>
</reference>
<comment type="caution">
    <text evidence="5">The sequence shown here is derived from an EMBL/GenBank/DDBJ whole genome shotgun (WGS) entry which is preliminary data.</text>
</comment>
<keyword evidence="3" id="KW-0808">Transferase</keyword>
<dbReference type="Pfam" id="PF06925">
    <property type="entry name" value="MGDG_synth"/>
    <property type="match status" value="1"/>
</dbReference>
<comment type="similarity">
    <text evidence="1">Belongs to the glycosyltransferase 28 family.</text>
</comment>
<evidence type="ECO:0000256" key="2">
    <source>
        <dbReference type="ARBA" id="ARBA00022676"/>
    </source>
</evidence>
<sequence>MSRVVIFSASVGAGHDSAAAALADRLSARGFAVDRHDFLTLMPAGRAVCESYKRIITHAPKVYQCIYSRTERTARPGLVQRRLLKGAEQAVLAAIPADAVAAVATYPLAAQVLARLRASGRLRVPVVVTFTDFSVHPLWIAEGVDLYLASHAVTAGQAVEHVVGGGGGTGFGAGTGACVGVGVGVGAGMGAGADASVGMGMGIGMGERTGAGRVAVARPLVSQRFVRRSSAERLAARARFGLSGAEKPLALLLGGSWGVGDIAETAFDLAASGVVTPVVVCGRNETLRRRLRAAGLPHVFGWVGDMPTLMAACDVMVQNAGASSTLEAFASGLPVATYRSLVGHGRTNAAVLDEAGLATWIRTPEELPGALLELTSGLRGLRQRKAGLAMVGEGAAPDELIVALLRELGWLGNEAGGVGHTAGAVSPEFAVV</sequence>
<evidence type="ECO:0000313" key="6">
    <source>
        <dbReference type="Proteomes" id="UP001500751"/>
    </source>
</evidence>
<dbReference type="PANTHER" id="PTHR43025:SF3">
    <property type="entry name" value="MONOGALACTOSYLDIACYLGLYCEROL SYNTHASE 1, CHLOROPLASTIC"/>
    <property type="match status" value="1"/>
</dbReference>
<name>A0ABP5H1S3_9ACTN</name>
<evidence type="ECO:0000256" key="3">
    <source>
        <dbReference type="ARBA" id="ARBA00022679"/>
    </source>
</evidence>
<dbReference type="Proteomes" id="UP001500751">
    <property type="component" value="Unassembled WGS sequence"/>
</dbReference>
<proteinExistence type="inferred from homology"/>
<keyword evidence="2" id="KW-0328">Glycosyltransferase</keyword>
<evidence type="ECO:0000259" key="4">
    <source>
        <dbReference type="Pfam" id="PF06925"/>
    </source>
</evidence>
<dbReference type="InterPro" id="IPR009695">
    <property type="entry name" value="Diacylglyc_glucosyltr_N"/>
</dbReference>
<evidence type="ECO:0000256" key="1">
    <source>
        <dbReference type="ARBA" id="ARBA00006962"/>
    </source>
</evidence>
<dbReference type="RefSeq" id="WP_344671353.1">
    <property type="nucleotide sequence ID" value="NZ_BAAAQN010000079.1"/>
</dbReference>
<gene>
    <name evidence="5" type="ORF">GCM10009839_84220</name>
</gene>
<dbReference type="SUPFAM" id="SSF53756">
    <property type="entry name" value="UDP-Glycosyltransferase/glycogen phosphorylase"/>
    <property type="match status" value="1"/>
</dbReference>
<organism evidence="5 6">
    <name type="scientific">Catenulispora yoronensis</name>
    <dbReference type="NCBI Taxonomy" id="450799"/>
    <lineage>
        <taxon>Bacteria</taxon>
        <taxon>Bacillati</taxon>
        <taxon>Actinomycetota</taxon>
        <taxon>Actinomycetes</taxon>
        <taxon>Catenulisporales</taxon>
        <taxon>Catenulisporaceae</taxon>
        <taxon>Catenulispora</taxon>
    </lineage>
</organism>